<keyword evidence="3" id="KW-0479">Metal-binding</keyword>
<evidence type="ECO:0000313" key="7">
    <source>
        <dbReference type="EMBL" id="MBE7368064.1"/>
    </source>
</evidence>
<dbReference type="PANTHER" id="PTHR45962">
    <property type="entry name" value="N-FATTY-ACYL-AMINO ACID SYNTHASE/HYDROLASE PM20D1"/>
    <property type="match status" value="1"/>
</dbReference>
<proteinExistence type="inferred from homology"/>
<organism evidence="7 8">
    <name type="scientific">Ramlibacter pallidus</name>
    <dbReference type="NCBI Taxonomy" id="2780087"/>
    <lineage>
        <taxon>Bacteria</taxon>
        <taxon>Pseudomonadati</taxon>
        <taxon>Pseudomonadota</taxon>
        <taxon>Betaproteobacteria</taxon>
        <taxon>Burkholderiales</taxon>
        <taxon>Comamonadaceae</taxon>
        <taxon>Ramlibacter</taxon>
    </lineage>
</organism>
<dbReference type="Pfam" id="PF07687">
    <property type="entry name" value="M20_dimer"/>
    <property type="match status" value="1"/>
</dbReference>
<evidence type="ECO:0000313" key="8">
    <source>
        <dbReference type="Proteomes" id="UP000806285"/>
    </source>
</evidence>
<reference evidence="7 8" key="1">
    <citation type="submission" date="2020-10" db="EMBL/GenBank/DDBJ databases">
        <title>Ramlibacter sp. HM2 16S ribosomal RNA gene Genome sequencing and assembly.</title>
        <authorList>
            <person name="Kang M."/>
        </authorList>
    </citation>
    <scope>NUCLEOTIDE SEQUENCE [LARGE SCALE GENOMIC DNA]</scope>
    <source>
        <strain evidence="7 8">HM2</strain>
    </source>
</reference>
<dbReference type="InterPro" id="IPR047177">
    <property type="entry name" value="Pept_M20A"/>
</dbReference>
<evidence type="ECO:0000256" key="4">
    <source>
        <dbReference type="ARBA" id="ARBA00022801"/>
    </source>
</evidence>
<dbReference type="InterPro" id="IPR002933">
    <property type="entry name" value="Peptidase_M20"/>
</dbReference>
<dbReference type="InterPro" id="IPR011650">
    <property type="entry name" value="Peptidase_M20_dimer"/>
</dbReference>
<evidence type="ECO:0000256" key="2">
    <source>
        <dbReference type="ARBA" id="ARBA00022670"/>
    </source>
</evidence>
<gene>
    <name evidence="7" type="ORF">IM787_10835</name>
</gene>
<dbReference type="InterPro" id="IPR036264">
    <property type="entry name" value="Bact_exopeptidase_dim_dom"/>
</dbReference>
<dbReference type="Pfam" id="PF01546">
    <property type="entry name" value="Peptidase_M20"/>
    <property type="match status" value="1"/>
</dbReference>
<dbReference type="SUPFAM" id="SSF55031">
    <property type="entry name" value="Bacterial exopeptidase dimerisation domain"/>
    <property type="match status" value="1"/>
</dbReference>
<evidence type="ECO:0000256" key="5">
    <source>
        <dbReference type="ARBA" id="ARBA00022833"/>
    </source>
</evidence>
<sequence length="511" mass="55647">MYKTHRRCAATLTGSLEEPMKKVLARAAATLALLVLALVAVLAWNTLRFPSRQLPVPAGAPVAVDADAAARRLAGALRFRTVSSAPPKETEAEFDGLHAYLQRTFPRAHAALRKEVVNGHALLYTWEGSDPALRPMLLMAHQDVVPADPRDWKVDPFAGEIRDGYVWGRGAWDNKSAITGHMEAVEMLLAQGFRPRQTILFAYGHDEETHGEHGAVQIAALLKARGVRLDFVLDEGMVVTEGIVPGVKAPVALVGVAEKGYLSVRLRASAAAGHSLMPPARGTSAIAVLGEALRRMEERPMPGEMRQLTRATFETLAPEMAGANRVVLSNLWLFRPVVERQLRAKPVTNAMVATTMAFTMLEAGMKENVMPAAAEATVNFRLLPGDRRDDVLRHVREVVADLRVEVTALPGSSEASPVTPTDSTSWQRMNLGVRSAFPDAVVAPGLVLGGTDARHFAGISDHIYRFSPVRVRDGDADRIHGSNERLAVANYAELIRFYHHLLLGAAEPRKD</sequence>
<keyword evidence="5" id="KW-0862">Zinc</keyword>
<dbReference type="SUPFAM" id="SSF53187">
    <property type="entry name" value="Zn-dependent exopeptidases"/>
    <property type="match status" value="1"/>
</dbReference>
<keyword evidence="4" id="KW-0378">Hydrolase</keyword>
<dbReference type="Gene3D" id="1.10.150.900">
    <property type="match status" value="1"/>
</dbReference>
<feature type="domain" description="Peptidase M20 dimerisation" evidence="6">
    <location>
        <begin position="256"/>
        <end position="402"/>
    </location>
</feature>
<evidence type="ECO:0000256" key="3">
    <source>
        <dbReference type="ARBA" id="ARBA00022723"/>
    </source>
</evidence>
<dbReference type="Proteomes" id="UP000806285">
    <property type="component" value="Unassembled WGS sequence"/>
</dbReference>
<dbReference type="EMBL" id="JADDIV010000003">
    <property type="protein sequence ID" value="MBE7368064.1"/>
    <property type="molecule type" value="Genomic_DNA"/>
</dbReference>
<evidence type="ECO:0000259" key="6">
    <source>
        <dbReference type="Pfam" id="PF07687"/>
    </source>
</evidence>
<evidence type="ECO:0000256" key="1">
    <source>
        <dbReference type="ARBA" id="ARBA00006247"/>
    </source>
</evidence>
<keyword evidence="2" id="KW-0645">Protease</keyword>
<comment type="similarity">
    <text evidence="1">Belongs to the peptidase M20A family.</text>
</comment>
<keyword evidence="8" id="KW-1185">Reference proteome</keyword>
<dbReference type="NCBIfam" id="NF006113">
    <property type="entry name" value="PRK08262.1-4"/>
    <property type="match status" value="1"/>
</dbReference>
<protein>
    <submittedName>
        <fullName evidence="7">M20 family peptidase</fullName>
    </submittedName>
</protein>
<dbReference type="Gene3D" id="3.40.630.10">
    <property type="entry name" value="Zn peptidases"/>
    <property type="match status" value="1"/>
</dbReference>
<comment type="caution">
    <text evidence="7">The sequence shown here is derived from an EMBL/GenBank/DDBJ whole genome shotgun (WGS) entry which is preliminary data.</text>
</comment>
<name>A0ABR9S3H3_9BURK</name>
<dbReference type="Gene3D" id="3.30.70.360">
    <property type="match status" value="1"/>
</dbReference>
<dbReference type="PANTHER" id="PTHR45962:SF1">
    <property type="entry name" value="N-FATTY-ACYL-AMINO ACID SYNTHASE_HYDROLASE PM20D1"/>
    <property type="match status" value="1"/>
</dbReference>
<accession>A0ABR9S3H3</accession>